<evidence type="ECO:0000256" key="10">
    <source>
        <dbReference type="ARBA" id="ARBA00023180"/>
    </source>
</evidence>
<evidence type="ECO:0000256" key="4">
    <source>
        <dbReference type="ARBA" id="ARBA00022989"/>
    </source>
</evidence>
<keyword evidence="5" id="KW-0770">Synapse</keyword>
<comment type="caution">
    <text evidence="14">Lacks conserved residue(s) required for the propagation of feature annotation.</text>
</comment>
<evidence type="ECO:0000256" key="3">
    <source>
        <dbReference type="ARBA" id="ARBA00022692"/>
    </source>
</evidence>
<keyword evidence="12 14" id="KW-0407">Ion channel</keyword>
<keyword evidence="8" id="KW-1015">Disulfide bond</keyword>
<keyword evidence="1 14" id="KW-0813">Transport</keyword>
<dbReference type="GeneID" id="100378242"/>
<feature type="region of interest" description="Disordered" evidence="15">
    <location>
        <begin position="410"/>
        <end position="433"/>
    </location>
</feature>
<feature type="transmembrane region" description="Helical" evidence="14">
    <location>
        <begin position="240"/>
        <end position="265"/>
    </location>
</feature>
<dbReference type="PRINTS" id="PR00252">
    <property type="entry name" value="NRIONCHANNEL"/>
</dbReference>
<feature type="domain" description="Neurotransmitter-gated ion-channel transmembrane" evidence="17">
    <location>
        <begin position="246"/>
        <end position="482"/>
    </location>
</feature>
<feature type="domain" description="Neurotransmitter-gated ion-channel ligand-binding" evidence="16">
    <location>
        <begin position="35"/>
        <end position="238"/>
    </location>
</feature>
<feature type="transmembrane region" description="Helical" evidence="14">
    <location>
        <begin position="301"/>
        <end position="327"/>
    </location>
</feature>
<dbReference type="Proteomes" id="UP000694865">
    <property type="component" value="Unplaced"/>
</dbReference>
<evidence type="ECO:0000259" key="18">
    <source>
        <dbReference type="Pfam" id="PF10017"/>
    </source>
</evidence>
<sequence length="606" mass="69103">MLGLGVNHGLCVCLVIGCLVGVSTGLLYEKTPKIRLLDDLFKNYNTMIRPVYNDSTQISLALGMAVKQMISMDEVSQRLSLSVWLRMLWKDEFLQWNSSEYGGTSELTIPLHMVWLPDIKLYNNIDEEFLRIDETMVILYSDGTVYWLTPAIVKASCRVDLWKFPFDQQSCFFKFGSWSYNGYQMDIVNRSDSVDTGTFLENGEWEIVSAPAQRNVIYYGCCPWPYPDVTFTLVIKRMPLFYVFNLLMPNLLIAGLTLLGFWLPAESGEKITLTITNLLSLIVFHQLVAQTMPPTGDSVPIIAQYFASMIVMVCFSCVMNVWVLNIFHTETDTTDLPKWVRFLVFEILAPAVCMGQEKEQNKINQESTETGNATASPYCYTNVLLPLTEMSMNGNTRTISGMLENTSSISESATHRLNNESPRSQNEDTPKQDKQLHDICQHLEFLVARAKRKDKRKKIIHQWQEMAQVIDRILMWVFVLIMEMKIKEGLLSTPKYVPHWYLYDTRGSILFEKATIENPYYHIYRTEKIILEQNADSIISGLGNIVLCELGAGSSTKTTHIISALLKKNKDLTYIPIDVAEGVYTIEACSVDVLLHLFCIVLLNVI</sequence>
<dbReference type="CDD" id="cd19051">
    <property type="entry name" value="LGIC_TM_cation"/>
    <property type="match status" value="1"/>
</dbReference>
<dbReference type="InterPro" id="IPR036719">
    <property type="entry name" value="Neuro-gated_channel_TM_sf"/>
</dbReference>
<evidence type="ECO:0000259" key="17">
    <source>
        <dbReference type="Pfam" id="PF02932"/>
    </source>
</evidence>
<dbReference type="InterPro" id="IPR038050">
    <property type="entry name" value="Neuro_actylchol_rec"/>
</dbReference>
<name>A0ABM0GZ39_SACKO</name>
<keyword evidence="3 14" id="KW-0812">Transmembrane</keyword>
<gene>
    <name evidence="20" type="primary">LOC100378242</name>
</gene>
<keyword evidence="11" id="KW-1071">Ligand-gated ion channel</keyword>
<evidence type="ECO:0000259" key="16">
    <source>
        <dbReference type="Pfam" id="PF02931"/>
    </source>
</evidence>
<feature type="transmembrane region" description="Helical" evidence="14">
    <location>
        <begin position="6"/>
        <end position="28"/>
    </location>
</feature>
<keyword evidence="7 14" id="KW-0472">Membrane</keyword>
<evidence type="ECO:0000256" key="9">
    <source>
        <dbReference type="ARBA" id="ARBA00023170"/>
    </source>
</evidence>
<dbReference type="Pfam" id="PF10017">
    <property type="entry name" value="Methyltransf_33"/>
    <property type="match status" value="1"/>
</dbReference>
<dbReference type="Gene3D" id="2.70.170.10">
    <property type="entry name" value="Neurotransmitter-gated ion-channel ligand-binding domain"/>
    <property type="match status" value="1"/>
</dbReference>
<keyword evidence="19" id="KW-1185">Reference proteome</keyword>
<keyword evidence="9" id="KW-0675">Receptor</keyword>
<dbReference type="InterPro" id="IPR018000">
    <property type="entry name" value="Neurotransmitter_ion_chnl_CS"/>
</dbReference>
<protein>
    <submittedName>
        <fullName evidence="20">Neuronal acetylcholine receptor subunit alpha-10-like</fullName>
    </submittedName>
</protein>
<evidence type="ECO:0000256" key="6">
    <source>
        <dbReference type="ARBA" id="ARBA00023065"/>
    </source>
</evidence>
<evidence type="ECO:0000256" key="14">
    <source>
        <dbReference type="RuleBase" id="RU000687"/>
    </source>
</evidence>
<comment type="similarity">
    <text evidence="14">Belongs to the ligand-gated ion channel (TC 1.A.9) family.</text>
</comment>
<keyword evidence="2" id="KW-1003">Cell membrane</keyword>
<dbReference type="Pfam" id="PF02932">
    <property type="entry name" value="Neur_chan_memb"/>
    <property type="match status" value="1"/>
</dbReference>
<organism evidence="19 20">
    <name type="scientific">Saccoglossus kowalevskii</name>
    <name type="common">Acorn worm</name>
    <dbReference type="NCBI Taxonomy" id="10224"/>
    <lineage>
        <taxon>Eukaryota</taxon>
        <taxon>Metazoa</taxon>
        <taxon>Hemichordata</taxon>
        <taxon>Enteropneusta</taxon>
        <taxon>Harrimaniidae</taxon>
        <taxon>Saccoglossus</taxon>
    </lineage>
</organism>
<dbReference type="CDD" id="cd18997">
    <property type="entry name" value="LGIC_ECD_nAChR"/>
    <property type="match status" value="1"/>
</dbReference>
<dbReference type="InterPro" id="IPR029063">
    <property type="entry name" value="SAM-dependent_MTases_sf"/>
</dbReference>
<keyword evidence="10" id="KW-0325">Glycoprotein</keyword>
<evidence type="ECO:0000256" key="13">
    <source>
        <dbReference type="ARBA" id="ARBA00034099"/>
    </source>
</evidence>
<dbReference type="SUPFAM" id="SSF90112">
    <property type="entry name" value="Neurotransmitter-gated ion-channel transmembrane pore"/>
    <property type="match status" value="1"/>
</dbReference>
<dbReference type="PANTHER" id="PTHR18945">
    <property type="entry name" value="NEUROTRANSMITTER GATED ION CHANNEL"/>
    <property type="match status" value="1"/>
</dbReference>
<dbReference type="RefSeq" id="XP_002740584.1">
    <property type="nucleotide sequence ID" value="XM_002740538.1"/>
</dbReference>
<evidence type="ECO:0000256" key="11">
    <source>
        <dbReference type="ARBA" id="ARBA00023286"/>
    </source>
</evidence>
<proteinExistence type="inferred from homology"/>
<dbReference type="InterPro" id="IPR002394">
    <property type="entry name" value="Nicotinic_acetylcholine_rcpt"/>
</dbReference>
<reference evidence="20" key="1">
    <citation type="submission" date="2025-08" db="UniProtKB">
        <authorList>
            <consortium name="RefSeq"/>
        </authorList>
    </citation>
    <scope>IDENTIFICATION</scope>
    <source>
        <tissue evidence="20">Testes</tissue>
    </source>
</reference>
<dbReference type="Gene3D" id="3.40.50.150">
    <property type="entry name" value="Vaccinia Virus protein VP39"/>
    <property type="match status" value="1"/>
</dbReference>
<evidence type="ECO:0000256" key="8">
    <source>
        <dbReference type="ARBA" id="ARBA00023157"/>
    </source>
</evidence>
<dbReference type="InterPro" id="IPR006201">
    <property type="entry name" value="Neur_channel"/>
</dbReference>
<keyword evidence="4 14" id="KW-1133">Transmembrane helix</keyword>
<evidence type="ECO:0000256" key="2">
    <source>
        <dbReference type="ARBA" id="ARBA00022475"/>
    </source>
</evidence>
<keyword evidence="6 14" id="KW-0406">Ion transport</keyword>
<dbReference type="NCBIfam" id="TIGR00860">
    <property type="entry name" value="LIC"/>
    <property type="match status" value="1"/>
</dbReference>
<dbReference type="SUPFAM" id="SSF63712">
    <property type="entry name" value="Nicotinic receptor ligand binding domain-like"/>
    <property type="match status" value="1"/>
</dbReference>
<dbReference type="InterPro" id="IPR019257">
    <property type="entry name" value="MeTrfase_dom"/>
</dbReference>
<dbReference type="Pfam" id="PF02931">
    <property type="entry name" value="Neur_chan_LBD"/>
    <property type="match status" value="1"/>
</dbReference>
<evidence type="ECO:0000256" key="7">
    <source>
        <dbReference type="ARBA" id="ARBA00023136"/>
    </source>
</evidence>
<comment type="subcellular location">
    <subcellularLocation>
        <location evidence="13">Synaptic cell membrane</location>
        <topology evidence="13">Multi-pass membrane protein</topology>
    </subcellularLocation>
</comment>
<dbReference type="Gene3D" id="1.20.58.390">
    <property type="entry name" value="Neurotransmitter-gated ion-channel transmembrane domain"/>
    <property type="match status" value="2"/>
</dbReference>
<evidence type="ECO:0000256" key="12">
    <source>
        <dbReference type="ARBA" id="ARBA00023303"/>
    </source>
</evidence>
<evidence type="ECO:0000313" key="19">
    <source>
        <dbReference type="Proteomes" id="UP000694865"/>
    </source>
</evidence>
<dbReference type="PRINTS" id="PR00254">
    <property type="entry name" value="NICOTINICR"/>
</dbReference>
<feature type="domain" description="Histidine-specific methyltransferase SAM-dependent" evidence="18">
    <location>
        <begin position="484"/>
        <end position="582"/>
    </location>
</feature>
<dbReference type="PROSITE" id="PS00236">
    <property type="entry name" value="NEUROTR_ION_CHANNEL"/>
    <property type="match status" value="1"/>
</dbReference>
<evidence type="ECO:0000256" key="15">
    <source>
        <dbReference type="SAM" id="MobiDB-lite"/>
    </source>
</evidence>
<evidence type="ECO:0000256" key="5">
    <source>
        <dbReference type="ARBA" id="ARBA00023018"/>
    </source>
</evidence>
<dbReference type="InterPro" id="IPR036734">
    <property type="entry name" value="Neur_chan_lig-bd_sf"/>
</dbReference>
<evidence type="ECO:0000313" key="20">
    <source>
        <dbReference type="RefSeq" id="XP_002740584.1"/>
    </source>
</evidence>
<accession>A0ABM0GZ39</accession>
<dbReference type="InterPro" id="IPR006202">
    <property type="entry name" value="Neur_chan_lig-bd"/>
</dbReference>
<dbReference type="InterPro" id="IPR006029">
    <property type="entry name" value="Neurotrans-gated_channel_TM"/>
</dbReference>
<evidence type="ECO:0000256" key="1">
    <source>
        <dbReference type="ARBA" id="ARBA00022448"/>
    </source>
</evidence>